<dbReference type="PROSITE" id="PS50839">
    <property type="entry name" value="CHASE"/>
    <property type="match status" value="1"/>
</dbReference>
<feature type="domain" description="PAS" evidence="1">
    <location>
        <begin position="324"/>
        <end position="393"/>
    </location>
</feature>
<dbReference type="InterPro" id="IPR035965">
    <property type="entry name" value="PAS-like_dom_sf"/>
</dbReference>
<evidence type="ECO:0000313" key="5">
    <source>
        <dbReference type="EMBL" id="MTT75568.1"/>
    </source>
</evidence>
<dbReference type="Gene3D" id="3.30.70.270">
    <property type="match status" value="1"/>
</dbReference>
<dbReference type="InterPro" id="IPR000700">
    <property type="entry name" value="PAS-assoc_C"/>
</dbReference>
<dbReference type="PROSITE" id="PS50887">
    <property type="entry name" value="GGDEF"/>
    <property type="match status" value="1"/>
</dbReference>
<dbReference type="EMBL" id="WNBM01000002">
    <property type="protein sequence ID" value="MTT75568.1"/>
    <property type="molecule type" value="Genomic_DNA"/>
</dbReference>
<evidence type="ECO:0000313" key="6">
    <source>
        <dbReference type="EMBL" id="MTU03630.1"/>
    </source>
</evidence>
<sequence length="741" mass="83317">MDKKRGYNIKYLLLFTSAAALLCALAAYISINDTYKYTRERAAFLAESYGSQTRYELMDLYDDAFVLRELIQQGMLDAKGIKIAVHEKGFRNMSELGIQRMNNVCTAFDDMALITNVSLAMAEGPLQDGIPEKTVISYCFPYEINKSALGKNLMIQPKRDDAIRKVYRKQGELVIEGPFRRIQDNELVLTGRVAVKNSDGSPWGLVAVTLDMNPASPKYALQNINFAALQGQKYRYHLYKIENGAKLTIAASDHAAMAMTGGMKYDIELPNASCIIEVDKAGGWVGNNIIFLNAGIAFFVWLLSVFAVKKWLENKEAHREIADREEILRQIADNINGGVLTLVNDAGFCIRYANDGFLKLIGYTREELENVPSFLRAHLIYEEDAPKFQALLDGVWHLNDKIDLEMRLLHKNGHYIPVLIRGSVGIDKDGVLVMYCVIVDISEQKRIIQELELEKERYDLLVQASNEIIFDVDVLPEHIAWSPLYSRIFGFEPFGKLASESAPPLKSEADKNTAVISAFIHKIIAEKHSGSEELLLSYANGEQHWFRIRANCIIKKETVIRLVGKLDNIDAEMLEKEKLQDMSRIDQLTGVYNKAGFKTVVEPLLKESGSGSFIFTDLDNFKTVNDTLGHQTGDKVLQEMAAKLQQFFRSDDIIGRFGGDEFYIYAPGLSPEATVKRAEDLCRILHTAYDGVTVSASIGICYFPEHGRDFDKLVHLADVAAYVVKERGKGGYHVYEPGDKI</sequence>
<evidence type="ECO:0000313" key="8">
    <source>
        <dbReference type="Proteomes" id="UP000484547"/>
    </source>
</evidence>
<dbReference type="CDD" id="cd01949">
    <property type="entry name" value="GGDEF"/>
    <property type="match status" value="1"/>
</dbReference>
<feature type="domain" description="PAC" evidence="2">
    <location>
        <begin position="402"/>
        <end position="453"/>
    </location>
</feature>
<reference evidence="7 8" key="1">
    <citation type="journal article" date="2019" name="Nat. Med.">
        <title>A library of human gut bacterial isolates paired with longitudinal multiomics data enables mechanistic microbiome research.</title>
        <authorList>
            <person name="Poyet M."/>
            <person name="Groussin M."/>
            <person name="Gibbons S.M."/>
            <person name="Avila-Pacheco J."/>
            <person name="Jiang X."/>
            <person name="Kearney S.M."/>
            <person name="Perrotta A.R."/>
            <person name="Berdy B."/>
            <person name="Zhao S."/>
            <person name="Lieberman T.D."/>
            <person name="Swanson P.K."/>
            <person name="Smith M."/>
            <person name="Roesemann S."/>
            <person name="Alexander J.E."/>
            <person name="Rich S.A."/>
            <person name="Livny J."/>
            <person name="Vlamakis H."/>
            <person name="Clish C."/>
            <person name="Bullock K."/>
            <person name="Deik A."/>
            <person name="Scott J."/>
            <person name="Pierce K.A."/>
            <person name="Xavier R.J."/>
            <person name="Alm E.J."/>
        </authorList>
    </citation>
    <scope>NUCLEOTIDE SEQUENCE [LARGE SCALE GENOMIC DNA]</scope>
    <source>
        <strain evidence="5 8">BIOML-A13</strain>
        <strain evidence="6 7">BIOML-A3</strain>
    </source>
</reference>
<name>A0A7X2XF64_9FIRM</name>
<dbReference type="PANTHER" id="PTHR44757:SF2">
    <property type="entry name" value="BIOFILM ARCHITECTURE MAINTENANCE PROTEIN MBAA"/>
    <property type="match status" value="1"/>
</dbReference>
<dbReference type="PANTHER" id="PTHR44757">
    <property type="entry name" value="DIGUANYLATE CYCLASE DGCP"/>
    <property type="match status" value="1"/>
</dbReference>
<dbReference type="GO" id="GO:0003824">
    <property type="term" value="F:catalytic activity"/>
    <property type="evidence" value="ECO:0007669"/>
    <property type="project" value="UniProtKB-ARBA"/>
</dbReference>
<feature type="domain" description="GGDEF" evidence="4">
    <location>
        <begin position="609"/>
        <end position="737"/>
    </location>
</feature>
<dbReference type="EMBL" id="WNBW01000002">
    <property type="protein sequence ID" value="MTU03630.1"/>
    <property type="molecule type" value="Genomic_DNA"/>
</dbReference>
<dbReference type="InterPro" id="IPR006189">
    <property type="entry name" value="CHASE_dom"/>
</dbReference>
<dbReference type="RefSeq" id="WP_155163776.1">
    <property type="nucleotide sequence ID" value="NZ_WNBG01000002.1"/>
</dbReference>
<dbReference type="Gene3D" id="3.30.450.20">
    <property type="entry name" value="PAS domain"/>
    <property type="match status" value="2"/>
</dbReference>
<dbReference type="NCBIfam" id="TIGR00229">
    <property type="entry name" value="sensory_box"/>
    <property type="match status" value="1"/>
</dbReference>
<evidence type="ECO:0000313" key="7">
    <source>
        <dbReference type="Proteomes" id="UP000443070"/>
    </source>
</evidence>
<dbReference type="PROSITE" id="PS50113">
    <property type="entry name" value="PAC"/>
    <property type="match status" value="1"/>
</dbReference>
<dbReference type="Proteomes" id="UP000443070">
    <property type="component" value="Unassembled WGS sequence"/>
</dbReference>
<dbReference type="Proteomes" id="UP000484547">
    <property type="component" value="Unassembled WGS sequence"/>
</dbReference>
<proteinExistence type="predicted"/>
<dbReference type="SMART" id="SM00086">
    <property type="entry name" value="PAC"/>
    <property type="match status" value="1"/>
</dbReference>
<dbReference type="InterPro" id="IPR000014">
    <property type="entry name" value="PAS"/>
</dbReference>
<evidence type="ECO:0000259" key="1">
    <source>
        <dbReference type="PROSITE" id="PS50112"/>
    </source>
</evidence>
<gene>
    <name evidence="5" type="ORF">GMD11_04685</name>
    <name evidence="6" type="ORF">GMD18_04330</name>
</gene>
<organism evidence="5 8">
    <name type="scientific">Phascolarctobacterium faecium</name>
    <dbReference type="NCBI Taxonomy" id="33025"/>
    <lineage>
        <taxon>Bacteria</taxon>
        <taxon>Bacillati</taxon>
        <taxon>Bacillota</taxon>
        <taxon>Negativicutes</taxon>
        <taxon>Acidaminococcales</taxon>
        <taxon>Acidaminococcaceae</taxon>
        <taxon>Phascolarctobacterium</taxon>
    </lineage>
</organism>
<dbReference type="Pfam" id="PF13426">
    <property type="entry name" value="PAS_9"/>
    <property type="match status" value="1"/>
</dbReference>
<dbReference type="InterPro" id="IPR029787">
    <property type="entry name" value="Nucleotide_cyclase"/>
</dbReference>
<dbReference type="NCBIfam" id="TIGR00254">
    <property type="entry name" value="GGDEF"/>
    <property type="match status" value="1"/>
</dbReference>
<dbReference type="InterPro" id="IPR000160">
    <property type="entry name" value="GGDEF_dom"/>
</dbReference>
<dbReference type="InterPro" id="IPR001610">
    <property type="entry name" value="PAC"/>
</dbReference>
<dbReference type="InterPro" id="IPR043128">
    <property type="entry name" value="Rev_trsase/Diguanyl_cyclase"/>
</dbReference>
<dbReference type="SUPFAM" id="SSF55785">
    <property type="entry name" value="PYP-like sensor domain (PAS domain)"/>
    <property type="match status" value="2"/>
</dbReference>
<dbReference type="CDD" id="cd00130">
    <property type="entry name" value="PAS"/>
    <property type="match status" value="1"/>
</dbReference>
<keyword evidence="7" id="KW-1185">Reference proteome</keyword>
<accession>A0A7X2XF64</accession>
<evidence type="ECO:0000259" key="2">
    <source>
        <dbReference type="PROSITE" id="PS50113"/>
    </source>
</evidence>
<dbReference type="AlphaFoldDB" id="A0A7X2XF64"/>
<dbReference type="SMART" id="SM00267">
    <property type="entry name" value="GGDEF"/>
    <property type="match status" value="1"/>
</dbReference>
<evidence type="ECO:0000259" key="4">
    <source>
        <dbReference type="PROSITE" id="PS50887"/>
    </source>
</evidence>
<comment type="caution">
    <text evidence="5">The sequence shown here is derived from an EMBL/GenBank/DDBJ whole genome shotgun (WGS) entry which is preliminary data.</text>
</comment>
<protein>
    <submittedName>
        <fullName evidence="5">Diguanylate cyclase</fullName>
    </submittedName>
</protein>
<dbReference type="PROSITE" id="PS50112">
    <property type="entry name" value="PAS"/>
    <property type="match status" value="1"/>
</dbReference>
<dbReference type="SUPFAM" id="SSF55073">
    <property type="entry name" value="Nucleotide cyclase"/>
    <property type="match status" value="1"/>
</dbReference>
<dbReference type="InterPro" id="IPR052155">
    <property type="entry name" value="Biofilm_reg_signaling"/>
</dbReference>
<feature type="domain" description="CHASE" evidence="3">
    <location>
        <begin position="131"/>
        <end position="225"/>
    </location>
</feature>
<evidence type="ECO:0000259" key="3">
    <source>
        <dbReference type="PROSITE" id="PS50839"/>
    </source>
</evidence>
<dbReference type="OrthoDB" id="9804955at2"/>
<dbReference type="Pfam" id="PF00990">
    <property type="entry name" value="GGDEF"/>
    <property type="match status" value="1"/>
</dbReference>